<evidence type="ECO:0000256" key="1">
    <source>
        <dbReference type="SAM" id="Coils"/>
    </source>
</evidence>
<reference evidence="3 4" key="1">
    <citation type="submission" date="2017-02" db="EMBL/GenBank/DDBJ databases">
        <authorList>
            <person name="Peterson S.W."/>
        </authorList>
    </citation>
    <scope>NUCLEOTIDE SEQUENCE [LARGE SCALE GENOMIC DNA]</scope>
    <source>
        <strain evidence="3 4">DSM 18108</strain>
    </source>
</reference>
<feature type="transmembrane region" description="Helical" evidence="2">
    <location>
        <begin position="34"/>
        <end position="53"/>
    </location>
</feature>
<feature type="transmembrane region" description="Helical" evidence="2">
    <location>
        <begin position="90"/>
        <end position="111"/>
    </location>
</feature>
<proteinExistence type="predicted"/>
<keyword evidence="2" id="KW-1133">Transmembrane helix</keyword>
<sequence>MKHLWVRFGCFMTGYNYSILRNCSEAAFKSVKKYTAAMLIVCILWFFIGFTFAHRYLSLGLPGCMLAGMLSIVIIVQVEKQIVLSINPGRLLLIFRGCLAFMMSILGAVIIDQILFEKDIEIEKISYVSEKVDRLLPSKTEELRKQIAALDTTISKKEQERDNYVEDISKHPTTTAITTTTATKRMPVQTVTSSGKDTTIWKTTSDRTVGTVLVSNPKIALLTPLDSTIGVMRQQRTLKENDLLHIKPALEKEMKASTGFLDELTIMTRMLSASYVALAFWLLWVLFFLFIEMLVLFSKMGDRSNDYEKVVLHHMNLQMRRLDALGKGFEG</sequence>
<keyword evidence="4" id="KW-1185">Reference proteome</keyword>
<evidence type="ECO:0000313" key="3">
    <source>
        <dbReference type="EMBL" id="SKD10257.1"/>
    </source>
</evidence>
<protein>
    <recommendedName>
        <fullName evidence="5">DUF4407 domain-containing protein</fullName>
    </recommendedName>
</protein>
<evidence type="ECO:0000256" key="2">
    <source>
        <dbReference type="SAM" id="Phobius"/>
    </source>
</evidence>
<evidence type="ECO:0008006" key="5">
    <source>
        <dbReference type="Google" id="ProtNLM"/>
    </source>
</evidence>
<evidence type="ECO:0000313" key="4">
    <source>
        <dbReference type="Proteomes" id="UP000190166"/>
    </source>
</evidence>
<organism evidence="3 4">
    <name type="scientific">Chitinophaga ginsengisegetis</name>
    <dbReference type="NCBI Taxonomy" id="393003"/>
    <lineage>
        <taxon>Bacteria</taxon>
        <taxon>Pseudomonadati</taxon>
        <taxon>Bacteroidota</taxon>
        <taxon>Chitinophagia</taxon>
        <taxon>Chitinophagales</taxon>
        <taxon>Chitinophagaceae</taxon>
        <taxon>Chitinophaga</taxon>
    </lineage>
</organism>
<name>A0A1T5PCE2_9BACT</name>
<keyword evidence="2" id="KW-0812">Transmembrane</keyword>
<feature type="coiled-coil region" evidence="1">
    <location>
        <begin position="140"/>
        <end position="167"/>
    </location>
</feature>
<dbReference type="InterPro" id="IPR025519">
    <property type="entry name" value="DUF4407"/>
</dbReference>
<dbReference type="Pfam" id="PF14362">
    <property type="entry name" value="DUF4407"/>
    <property type="match status" value="1"/>
</dbReference>
<feature type="transmembrane region" description="Helical" evidence="2">
    <location>
        <begin position="275"/>
        <end position="297"/>
    </location>
</feature>
<dbReference type="AlphaFoldDB" id="A0A1T5PCE2"/>
<keyword evidence="1" id="KW-0175">Coiled coil</keyword>
<keyword evidence="2" id="KW-0472">Membrane</keyword>
<dbReference type="Proteomes" id="UP000190166">
    <property type="component" value="Unassembled WGS sequence"/>
</dbReference>
<dbReference type="EMBL" id="FUZZ01000006">
    <property type="protein sequence ID" value="SKD10257.1"/>
    <property type="molecule type" value="Genomic_DNA"/>
</dbReference>
<gene>
    <name evidence="3" type="ORF">SAMN05660461_6163</name>
</gene>
<dbReference type="RefSeq" id="WP_079473409.1">
    <property type="nucleotide sequence ID" value="NZ_FUZZ01000006.1"/>
</dbReference>
<dbReference type="STRING" id="393003.SAMN05660461_6163"/>
<accession>A0A1T5PCE2</accession>
<feature type="transmembrane region" description="Helical" evidence="2">
    <location>
        <begin position="59"/>
        <end position="78"/>
    </location>
</feature>